<keyword evidence="3" id="KW-1185">Reference proteome</keyword>
<organism evidence="2 3">
    <name type="scientific">Trichonephila inaurata madagascariensis</name>
    <dbReference type="NCBI Taxonomy" id="2747483"/>
    <lineage>
        <taxon>Eukaryota</taxon>
        <taxon>Metazoa</taxon>
        <taxon>Ecdysozoa</taxon>
        <taxon>Arthropoda</taxon>
        <taxon>Chelicerata</taxon>
        <taxon>Arachnida</taxon>
        <taxon>Araneae</taxon>
        <taxon>Araneomorphae</taxon>
        <taxon>Entelegynae</taxon>
        <taxon>Araneoidea</taxon>
        <taxon>Nephilidae</taxon>
        <taxon>Trichonephila</taxon>
        <taxon>Trichonephila inaurata</taxon>
    </lineage>
</organism>
<feature type="compositionally biased region" description="Basic and acidic residues" evidence="1">
    <location>
        <begin position="521"/>
        <end position="533"/>
    </location>
</feature>
<feature type="compositionally biased region" description="Low complexity" evidence="1">
    <location>
        <begin position="432"/>
        <end position="446"/>
    </location>
</feature>
<evidence type="ECO:0000313" key="3">
    <source>
        <dbReference type="Proteomes" id="UP000886998"/>
    </source>
</evidence>
<protein>
    <submittedName>
        <fullName evidence="2">Uncharacterized protein</fullName>
    </submittedName>
</protein>
<evidence type="ECO:0000313" key="2">
    <source>
        <dbReference type="EMBL" id="GFS45953.1"/>
    </source>
</evidence>
<feature type="compositionally biased region" description="Low complexity" evidence="1">
    <location>
        <begin position="460"/>
        <end position="470"/>
    </location>
</feature>
<evidence type="ECO:0000256" key="1">
    <source>
        <dbReference type="SAM" id="MobiDB-lite"/>
    </source>
</evidence>
<dbReference type="EMBL" id="BMAV01025923">
    <property type="protein sequence ID" value="GFS45953.1"/>
    <property type="molecule type" value="Genomic_DNA"/>
</dbReference>
<feature type="region of interest" description="Disordered" evidence="1">
    <location>
        <begin position="372"/>
        <end position="578"/>
    </location>
</feature>
<reference evidence="2" key="1">
    <citation type="submission" date="2020-08" db="EMBL/GenBank/DDBJ databases">
        <title>Multicomponent nature underlies the extraordinary mechanical properties of spider dragline silk.</title>
        <authorList>
            <person name="Kono N."/>
            <person name="Nakamura H."/>
            <person name="Mori M."/>
            <person name="Yoshida Y."/>
            <person name="Ohtoshi R."/>
            <person name="Malay A.D."/>
            <person name="Moran D.A.P."/>
            <person name="Tomita M."/>
            <person name="Numata K."/>
            <person name="Arakawa K."/>
        </authorList>
    </citation>
    <scope>NUCLEOTIDE SEQUENCE</scope>
</reference>
<feature type="compositionally biased region" description="Low complexity" evidence="1">
    <location>
        <begin position="68"/>
        <end position="81"/>
    </location>
</feature>
<gene>
    <name evidence="2" type="ORF">TNIN_312321</name>
</gene>
<proteinExistence type="predicted"/>
<sequence>MRTCASYCRVIGSSPGIIENSPGVTKDPPGVLEDWSGIIKVSTVITEDLLVSLKTTLTRSEKPSKEMANSSSNGNDGNAARSVSEQIFRPLISQSKMEDIPELENLVDEDNAKDMTEANVRFIRFLQSRFEEIGNSRTSSAVSSFDSDLRQGTTSVIGYQSRNTIPFMRPSERREPLVPREERSTFIPLGGEKIFSPLGKISLKKPAFPSGRNRLQATKTVQTEPMVENEHQPWLIRAKNSADHLCVELTNYINSLIHSPKNPEAEVGAVGGKTGTMDSEGKVTSYEEVSKLGTELSEKMKSILVLAECLRNSIPIPMNYEDCTSEGLEISDNNEKTIYRKTYKEDGLRSKKTLSTSSTQTDCAEVVVANNTETISKRSNRNSNSSEGKKPAPSRVPDKPPRKSIVSLPPDRKPPQKSKRSLPEPSRKPVFLPITSISSSKTSLPPSTKPPRKSEGSCPVTSTSSSKVTSPLETKPPWKSAASLPVASTSSCKTKSIPPRSKPPRKSLAPAPVATSNPSNKIEKSKIPDDKSRLVNKRTQGKWQNKLKDGVTNTGAPPNRQKQAPRMDPKKLVASKTDQASSCFVQAEPENVTAPLEEKQRLGRILKRRNAVLSKTGHRLREKTNEPQWR</sequence>
<dbReference type="AlphaFoldDB" id="A0A8X6MCD3"/>
<dbReference type="OrthoDB" id="10440131at2759"/>
<name>A0A8X6MCD3_9ARAC</name>
<accession>A0A8X6MCD3</accession>
<dbReference type="Proteomes" id="UP000886998">
    <property type="component" value="Unassembled WGS sequence"/>
</dbReference>
<feature type="region of interest" description="Disordered" evidence="1">
    <location>
        <begin position="60"/>
        <end position="81"/>
    </location>
</feature>
<comment type="caution">
    <text evidence="2">The sequence shown here is derived from an EMBL/GenBank/DDBJ whole genome shotgun (WGS) entry which is preliminary data.</text>
</comment>
<feature type="compositionally biased region" description="Polar residues" evidence="1">
    <location>
        <begin position="551"/>
        <end position="562"/>
    </location>
</feature>